<keyword evidence="1" id="KW-1003">Cell membrane</keyword>
<evidence type="ECO:0000256" key="2">
    <source>
        <dbReference type="ARBA" id="ARBA00022729"/>
    </source>
</evidence>
<proteinExistence type="predicted"/>
<feature type="chain" id="PRO_5012846061" description="Lipoprotein antigen" evidence="6">
    <location>
        <begin position="28"/>
        <end position="146"/>
    </location>
</feature>
<keyword evidence="2 6" id="KW-0732">Signal</keyword>
<dbReference type="STRING" id="1927124.BST13_04375"/>
<reference evidence="7 8" key="1">
    <citation type="submission" date="2017-02" db="EMBL/GenBank/DDBJ databases">
        <title>The new phylogeny of genus Mycobacterium.</title>
        <authorList>
            <person name="Tortoli E."/>
            <person name="Trovato A."/>
            <person name="Cirillo D.M."/>
        </authorList>
    </citation>
    <scope>NUCLEOTIDE SEQUENCE [LARGE SCALE GENOMIC DNA]</scope>
    <source>
        <strain evidence="7 8">RW6</strain>
    </source>
</reference>
<keyword evidence="3" id="KW-0472">Membrane</keyword>
<gene>
    <name evidence="7" type="ORF">BST13_04375</name>
</gene>
<dbReference type="OrthoDB" id="4625500at2"/>
<dbReference type="RefSeq" id="WP_083161002.1">
    <property type="nucleotide sequence ID" value="NZ_MVHF01000003.1"/>
</dbReference>
<dbReference type="GO" id="GO:0016020">
    <property type="term" value="C:membrane"/>
    <property type="evidence" value="ECO:0007669"/>
    <property type="project" value="InterPro"/>
</dbReference>
<comment type="caution">
    <text evidence="7">The sequence shown here is derived from an EMBL/GenBank/DDBJ whole genome shotgun (WGS) entry which is preliminary data.</text>
</comment>
<evidence type="ECO:0000256" key="3">
    <source>
        <dbReference type="ARBA" id="ARBA00023136"/>
    </source>
</evidence>
<name>A0A1X0B8H2_9MYCO</name>
<dbReference type="PROSITE" id="PS51257">
    <property type="entry name" value="PROKAR_LIPOPROTEIN"/>
    <property type="match status" value="1"/>
</dbReference>
<dbReference type="Pfam" id="PF05481">
    <property type="entry name" value="Myco_19_kDa"/>
    <property type="match status" value="1"/>
</dbReference>
<evidence type="ECO:0000313" key="7">
    <source>
        <dbReference type="EMBL" id="ORA38627.1"/>
    </source>
</evidence>
<dbReference type="AlphaFoldDB" id="A0A1X0B8H2"/>
<keyword evidence="4" id="KW-0564">Palmitate</keyword>
<dbReference type="Proteomes" id="UP000192448">
    <property type="component" value="Unassembled WGS sequence"/>
</dbReference>
<protein>
    <recommendedName>
        <fullName evidence="9">Lipoprotein antigen</fullName>
    </recommendedName>
</protein>
<keyword evidence="5" id="KW-0449">Lipoprotein</keyword>
<sequence length="146" mass="15379">MRHIQRRIRTAGARTVVLAALVASACAAQSSPPAGGNTARITINGQQSSTAFPIDCTQRAWLWIIDSVQKEPGFTAMVETGTAVTPKAVRLRSVNGFTGSWAVGRTGTAEASIDGSTFTITGTASGANDDRPTRPADVQYRLEARC</sequence>
<feature type="signal peptide" evidence="6">
    <location>
        <begin position="1"/>
        <end position="27"/>
    </location>
</feature>
<evidence type="ECO:0000256" key="6">
    <source>
        <dbReference type="SAM" id="SignalP"/>
    </source>
</evidence>
<evidence type="ECO:0000256" key="4">
    <source>
        <dbReference type="ARBA" id="ARBA00023139"/>
    </source>
</evidence>
<accession>A0A1X0B8H2</accession>
<organism evidence="7 8">
    <name type="scientific">Mycobacterium aquaticum</name>
    <dbReference type="NCBI Taxonomy" id="1927124"/>
    <lineage>
        <taxon>Bacteria</taxon>
        <taxon>Bacillati</taxon>
        <taxon>Actinomycetota</taxon>
        <taxon>Actinomycetes</taxon>
        <taxon>Mycobacteriales</taxon>
        <taxon>Mycobacteriaceae</taxon>
        <taxon>Mycobacterium</taxon>
    </lineage>
</organism>
<evidence type="ECO:0008006" key="9">
    <source>
        <dbReference type="Google" id="ProtNLM"/>
    </source>
</evidence>
<evidence type="ECO:0000256" key="1">
    <source>
        <dbReference type="ARBA" id="ARBA00022475"/>
    </source>
</evidence>
<dbReference type="InterPro" id="IPR008691">
    <property type="entry name" value="LpqH"/>
</dbReference>
<keyword evidence="8" id="KW-1185">Reference proteome</keyword>
<dbReference type="EMBL" id="MVHF01000003">
    <property type="protein sequence ID" value="ORA38627.1"/>
    <property type="molecule type" value="Genomic_DNA"/>
</dbReference>
<evidence type="ECO:0000313" key="8">
    <source>
        <dbReference type="Proteomes" id="UP000192448"/>
    </source>
</evidence>
<evidence type="ECO:0000256" key="5">
    <source>
        <dbReference type="ARBA" id="ARBA00023288"/>
    </source>
</evidence>